<reference evidence="2" key="1">
    <citation type="journal article" date="2019" name="Int. J. Syst. Evol. Microbiol.">
        <title>The Global Catalogue of Microorganisms (GCM) 10K type strain sequencing project: providing services to taxonomists for standard genome sequencing and annotation.</title>
        <authorList>
            <consortium name="The Broad Institute Genomics Platform"/>
            <consortium name="The Broad Institute Genome Sequencing Center for Infectious Disease"/>
            <person name="Wu L."/>
            <person name="Ma J."/>
        </authorList>
    </citation>
    <scope>NUCLEOTIDE SEQUENCE [LARGE SCALE GENOMIC DNA]</scope>
    <source>
        <strain evidence="2">JCM 17326</strain>
    </source>
</reference>
<name>A0ABP6ZPQ7_9ACTN</name>
<comment type="caution">
    <text evidence="1">The sequence shown here is derived from an EMBL/GenBank/DDBJ whole genome shotgun (WGS) entry which is preliminary data.</text>
</comment>
<protein>
    <submittedName>
        <fullName evidence="1">Uncharacterized protein</fullName>
    </submittedName>
</protein>
<accession>A0ABP6ZPQ7</accession>
<proteinExistence type="predicted"/>
<dbReference type="EMBL" id="BAABDQ010000054">
    <property type="protein sequence ID" value="GAA3616398.1"/>
    <property type="molecule type" value="Genomic_DNA"/>
</dbReference>
<evidence type="ECO:0000313" key="2">
    <source>
        <dbReference type="Proteomes" id="UP001500630"/>
    </source>
</evidence>
<gene>
    <name evidence="1" type="ORF">GCM10022419_122150</name>
</gene>
<sequence length="94" mass="10583">MWIFGPGAGRVKTIVTRLGSAHRAVHLTPAERQRRDELRAAQGRRMQAIADALDEHRVTLAAAWIGLDVADLPRSDHWRCLVQARSVWARIGYC</sequence>
<dbReference type="Proteomes" id="UP001500630">
    <property type="component" value="Unassembled WGS sequence"/>
</dbReference>
<evidence type="ECO:0000313" key="1">
    <source>
        <dbReference type="EMBL" id="GAA3616398.1"/>
    </source>
</evidence>
<organism evidence="1 2">
    <name type="scientific">Nonomuraea rosea</name>
    <dbReference type="NCBI Taxonomy" id="638574"/>
    <lineage>
        <taxon>Bacteria</taxon>
        <taxon>Bacillati</taxon>
        <taxon>Actinomycetota</taxon>
        <taxon>Actinomycetes</taxon>
        <taxon>Streptosporangiales</taxon>
        <taxon>Streptosporangiaceae</taxon>
        <taxon>Nonomuraea</taxon>
    </lineage>
</organism>
<keyword evidence="2" id="KW-1185">Reference proteome</keyword>
<dbReference type="RefSeq" id="WP_345577336.1">
    <property type="nucleotide sequence ID" value="NZ_BAABDQ010000054.1"/>
</dbReference>